<dbReference type="SUPFAM" id="SSF54171">
    <property type="entry name" value="DNA-binding domain"/>
    <property type="match status" value="1"/>
</dbReference>
<reference evidence="13 15" key="1">
    <citation type="submission" date="2015-12" db="EMBL/GenBank/DDBJ databases">
        <title>Update maize B73 reference genome by single molecule sequencing technologies.</title>
        <authorList>
            <consortium name="Maize Genome Sequencing Project"/>
            <person name="Ware D."/>
        </authorList>
    </citation>
    <scope>NUCLEOTIDE SEQUENCE [LARGE SCALE GENOMIC DNA]</scope>
    <source>
        <strain evidence="15">cv. B73</strain>
        <tissue evidence="13">Seedling</tissue>
    </source>
</reference>
<dbReference type="SMART" id="SM00391">
    <property type="entry name" value="MBD"/>
    <property type="match status" value="1"/>
</dbReference>
<keyword evidence="5" id="KW-0805">Transcription regulation</keyword>
<feature type="domain" description="MBD" evidence="11">
    <location>
        <begin position="161"/>
        <end position="235"/>
    </location>
</feature>
<feature type="region of interest" description="Disordered" evidence="9">
    <location>
        <begin position="28"/>
        <end position="57"/>
    </location>
</feature>
<comment type="subcellular location">
    <subcellularLocation>
        <location evidence="1">Nucleus</location>
    </subcellularLocation>
</comment>
<name>A0A1D6ESG6_MAIZE</name>
<evidence type="ECO:0000256" key="2">
    <source>
        <dbReference type="ARBA" id="ARBA00022723"/>
    </source>
</evidence>
<feature type="domain" description="CW-type" evidence="12">
    <location>
        <begin position="96"/>
        <end position="155"/>
    </location>
</feature>
<dbReference type="PANTHER" id="PTHR12396">
    <property type="entry name" value="METHYL-CPG BINDING PROTEIN, MBD"/>
    <property type="match status" value="1"/>
</dbReference>
<sequence>MWEPPALGVLLQLHLGTQALIICTKPMETSKSPQSSKNSHIVVPSDSNGPRFDNDGFSSEAASNQMVVFNSEAGDKEQDELGENRLQKSIITRGISPSIGAFTVQCAKCFKWRLIPTKEKYEEIRERIIEEPFVCKRAREWRPDVTCNDPEDISQDGSRLWAIDKPNIAQPPRGWERQIRIRGEGGTKFADVYYTSPTGRKLRSLVEVDRFLQENPEYGAQGVTLAQFSFQIPRPLRQDYVKKKPKLINPSDEASMIASKSFQPEEVKPIAWAVATKHEGDASEEASLTDEAPTSEVMLARKRKAGSSLSIEPNHLSDELEPKLEDA</sequence>
<dbReference type="CDD" id="cd01396">
    <property type="entry name" value="MeCP2_MBD"/>
    <property type="match status" value="1"/>
</dbReference>
<evidence type="ECO:0000256" key="5">
    <source>
        <dbReference type="ARBA" id="ARBA00023015"/>
    </source>
</evidence>
<keyword evidence="10" id="KW-0732">Signal</keyword>
<dbReference type="Gramene" id="Zm00001eb102090_T007">
    <property type="protein sequence ID" value="Zm00001eb102090_P007"/>
    <property type="gene ID" value="Zm00001eb102090"/>
</dbReference>
<evidence type="ECO:0000256" key="1">
    <source>
        <dbReference type="ARBA" id="ARBA00004123"/>
    </source>
</evidence>
<evidence type="ECO:0000256" key="9">
    <source>
        <dbReference type="SAM" id="MobiDB-lite"/>
    </source>
</evidence>
<keyword evidence="7" id="KW-0804">Transcription</keyword>
<dbReference type="GeneID" id="542071"/>
<evidence type="ECO:0000256" key="4">
    <source>
        <dbReference type="ARBA" id="ARBA00022833"/>
    </source>
</evidence>
<dbReference type="STRING" id="4577.A0A1D6ESG6"/>
<keyword evidence="8" id="KW-0539">Nucleus</keyword>
<keyword evidence="2" id="KW-0479">Metal-binding</keyword>
<evidence type="ECO:0000313" key="14">
    <source>
        <dbReference type="EnsemblPlants" id="Zm00001eb102090_P007"/>
    </source>
</evidence>
<evidence type="ECO:0000256" key="10">
    <source>
        <dbReference type="SAM" id="SignalP"/>
    </source>
</evidence>
<dbReference type="GO" id="GO:0005634">
    <property type="term" value="C:nucleus"/>
    <property type="evidence" value="ECO:0007669"/>
    <property type="project" value="UniProtKB-SubCell"/>
</dbReference>
<dbReference type="Gene3D" id="3.30.40.100">
    <property type="match status" value="1"/>
</dbReference>
<organism evidence="13">
    <name type="scientific">Zea mays</name>
    <name type="common">Maize</name>
    <dbReference type="NCBI Taxonomy" id="4577"/>
    <lineage>
        <taxon>Eukaryota</taxon>
        <taxon>Viridiplantae</taxon>
        <taxon>Streptophyta</taxon>
        <taxon>Embryophyta</taxon>
        <taxon>Tracheophyta</taxon>
        <taxon>Spermatophyta</taxon>
        <taxon>Magnoliopsida</taxon>
        <taxon>Liliopsida</taxon>
        <taxon>Poales</taxon>
        <taxon>Poaceae</taxon>
        <taxon>PACMAD clade</taxon>
        <taxon>Panicoideae</taxon>
        <taxon>Andropogonodae</taxon>
        <taxon>Andropogoneae</taxon>
        <taxon>Tripsacinae</taxon>
        <taxon>Zea</taxon>
    </lineage>
</organism>
<evidence type="ECO:0007829" key="16">
    <source>
        <dbReference type="PeptideAtlas" id="A0A1D6ESG6"/>
    </source>
</evidence>
<evidence type="ECO:0000313" key="15">
    <source>
        <dbReference type="Proteomes" id="UP000007305"/>
    </source>
</evidence>
<keyword evidence="3" id="KW-0863">Zinc-finger</keyword>
<dbReference type="PaxDb" id="4577-GRMZM2G025095_P05"/>
<dbReference type="ExpressionAtlas" id="A0A1D6ESG6">
    <property type="expression patterns" value="baseline and differential"/>
</dbReference>
<dbReference type="PROSITE" id="PS51050">
    <property type="entry name" value="ZF_CW"/>
    <property type="match status" value="1"/>
</dbReference>
<reference evidence="14" key="3">
    <citation type="submission" date="2021-05" db="UniProtKB">
        <authorList>
            <consortium name="EnsemblPlants"/>
        </authorList>
    </citation>
    <scope>IDENTIFICATION</scope>
    <source>
        <strain evidence="14">cv. B73</strain>
    </source>
</reference>
<dbReference type="IntAct" id="A0A1D6ESG6">
    <property type="interactions" value="15"/>
</dbReference>
<evidence type="ECO:0000259" key="11">
    <source>
        <dbReference type="PROSITE" id="PS50982"/>
    </source>
</evidence>
<evidence type="ECO:0000256" key="7">
    <source>
        <dbReference type="ARBA" id="ARBA00023163"/>
    </source>
</evidence>
<dbReference type="Proteomes" id="UP000007305">
    <property type="component" value="Chromosome 2"/>
</dbReference>
<evidence type="ECO:0000259" key="12">
    <source>
        <dbReference type="PROSITE" id="PS51050"/>
    </source>
</evidence>
<dbReference type="InterPro" id="IPR001739">
    <property type="entry name" value="Methyl_CpG_DNA-bd"/>
</dbReference>
<feature type="compositionally biased region" description="Polar residues" evidence="9">
    <location>
        <begin position="28"/>
        <end position="39"/>
    </location>
</feature>
<dbReference type="RefSeq" id="XP_035820917.1">
    <property type="nucleotide sequence ID" value="XM_035965024.1"/>
</dbReference>
<dbReference type="AlphaFoldDB" id="A0A1D6ESG6"/>
<dbReference type="PANTHER" id="PTHR12396:SF0">
    <property type="entry name" value="METHYL-CPG BINDING DOMAIN PROTEIN-LIKE, ISOFORM C"/>
    <property type="match status" value="1"/>
</dbReference>
<dbReference type="GO" id="GO:0003677">
    <property type="term" value="F:DNA binding"/>
    <property type="evidence" value="ECO:0007669"/>
    <property type="project" value="UniProtKB-KW"/>
</dbReference>
<dbReference type="Pfam" id="PF01429">
    <property type="entry name" value="MBD"/>
    <property type="match status" value="1"/>
</dbReference>
<reference evidence="14" key="2">
    <citation type="submission" date="2019-07" db="EMBL/GenBank/DDBJ databases">
        <authorList>
            <person name="Seetharam A."/>
            <person name="Woodhouse M."/>
            <person name="Cannon E."/>
        </authorList>
    </citation>
    <scope>NUCLEOTIDE SEQUENCE [LARGE SCALE GENOMIC DNA]</scope>
    <source>
        <strain evidence="14">cv. B73</strain>
    </source>
</reference>
<dbReference type="RefSeq" id="XP_035820916.1">
    <property type="nucleotide sequence ID" value="XM_035965023.1"/>
</dbReference>
<dbReference type="PROSITE" id="PS50982">
    <property type="entry name" value="MBD"/>
    <property type="match status" value="1"/>
</dbReference>
<feature type="region of interest" description="Disordered" evidence="9">
    <location>
        <begin position="278"/>
        <end position="327"/>
    </location>
</feature>
<dbReference type="Gene3D" id="3.30.890.10">
    <property type="entry name" value="Methyl-cpg-binding Protein 2, Chain A"/>
    <property type="match status" value="1"/>
</dbReference>
<evidence type="ECO:0000256" key="6">
    <source>
        <dbReference type="ARBA" id="ARBA00023125"/>
    </source>
</evidence>
<dbReference type="OrthoDB" id="10072024at2759"/>
<evidence type="ECO:0000256" key="3">
    <source>
        <dbReference type="ARBA" id="ARBA00022771"/>
    </source>
</evidence>
<dbReference type="EMBL" id="CM007648">
    <property type="protein sequence ID" value="ONM22659.1"/>
    <property type="molecule type" value="Genomic_DNA"/>
</dbReference>
<feature type="compositionally biased region" description="Basic and acidic residues" evidence="9">
    <location>
        <begin position="315"/>
        <end position="327"/>
    </location>
</feature>
<proteinExistence type="evidence at protein level"/>
<accession>A0A1D6ESG6</accession>
<dbReference type="InterPro" id="IPR011124">
    <property type="entry name" value="Znf_CW"/>
</dbReference>
<dbReference type="GO" id="GO:0008270">
    <property type="term" value="F:zinc ion binding"/>
    <property type="evidence" value="ECO:0007669"/>
    <property type="project" value="UniProtKB-KW"/>
</dbReference>
<dbReference type="InterPro" id="IPR016177">
    <property type="entry name" value="DNA-bd_dom_sf"/>
</dbReference>
<dbReference type="RefSeq" id="XP_035820915.1">
    <property type="nucleotide sequence ID" value="XM_035965022.1"/>
</dbReference>
<dbReference type="Pfam" id="PF07496">
    <property type="entry name" value="zf-CW"/>
    <property type="match status" value="1"/>
</dbReference>
<evidence type="ECO:0000256" key="8">
    <source>
        <dbReference type="ARBA" id="ARBA00023242"/>
    </source>
</evidence>
<gene>
    <name evidence="14" type="primary">mbd111</name>
    <name evidence="13" type="ORF">ZEAMMB73_Zm00001d006046</name>
</gene>
<dbReference type="EnsemblPlants" id="Zm00001eb102090_T007">
    <property type="protein sequence ID" value="Zm00001eb102090_P007"/>
    <property type="gene ID" value="Zm00001eb102090"/>
</dbReference>
<keyword evidence="16" id="KW-1267">Proteomics identification</keyword>
<feature type="chain" id="PRO_5010803781" evidence="10">
    <location>
        <begin position="20"/>
        <end position="327"/>
    </location>
</feature>
<protein>
    <submittedName>
        <fullName evidence="14">Methyl binding domain 111</fullName>
    </submittedName>
    <submittedName>
        <fullName evidence="13">Methyl binding domain111</fullName>
    </submittedName>
</protein>
<feature type="signal peptide" evidence="10">
    <location>
        <begin position="1"/>
        <end position="19"/>
    </location>
</feature>
<evidence type="ECO:0000313" key="13">
    <source>
        <dbReference type="EMBL" id="ONM22659.1"/>
    </source>
</evidence>
<keyword evidence="15" id="KW-1185">Reference proteome</keyword>
<keyword evidence="4" id="KW-0862">Zinc</keyword>
<keyword evidence="6" id="KW-0238">DNA-binding</keyword>